<dbReference type="EMBL" id="JASMWN010000002">
    <property type="protein sequence ID" value="MDU9003089.1"/>
    <property type="molecule type" value="Genomic_DNA"/>
</dbReference>
<dbReference type="Pfam" id="PF06748">
    <property type="entry name" value="DUF1217"/>
    <property type="match status" value="1"/>
</dbReference>
<dbReference type="InterPro" id="IPR023157">
    <property type="entry name" value="AGR-C-984p-like_sf"/>
</dbReference>
<evidence type="ECO:0000313" key="1">
    <source>
        <dbReference type="EMBL" id="MDU9003089.1"/>
    </source>
</evidence>
<dbReference type="SUPFAM" id="SSF158837">
    <property type="entry name" value="AGR C 984p-like"/>
    <property type="match status" value="1"/>
</dbReference>
<accession>A0ABU3VBF1</accession>
<sequence length="269" mass="29881">MTFQPVVVGSGIAGWKFLQRTYEPQFDAFEKSSQLSRNIEYFTDTIGTIETAEDLVKNRRVLSVALGAFGLQDDLDNRYFIQKILEDGTASDDALANKLADDRYKRLSAAFGFGPGEAKTTANPQKMAKIVENFKVQSFEISVGEQNDTMRVALYAQRELASLANEEMSEEAKWYTLMGLPPLRSLFETSLGLPASFGQIDIDQQYEVFRERTRSVTGDDTVAQFANTENIERLTQLFLARSQIAEIGTGATANANALTLLEGLASQIR</sequence>
<evidence type="ECO:0000313" key="2">
    <source>
        <dbReference type="Proteomes" id="UP001255416"/>
    </source>
</evidence>
<reference evidence="2" key="1">
    <citation type="submission" date="2023-05" db="EMBL/GenBank/DDBJ databases">
        <title>Sedimentitalea sp. nov. JM2-8.</title>
        <authorList>
            <person name="Huang J."/>
        </authorList>
    </citation>
    <scope>NUCLEOTIDE SEQUENCE [LARGE SCALE GENOMIC DNA]</scope>
    <source>
        <strain evidence="2">KHS03</strain>
    </source>
</reference>
<dbReference type="RefSeq" id="WP_316773672.1">
    <property type="nucleotide sequence ID" value="NZ_JASMWN010000002.1"/>
</dbReference>
<protein>
    <submittedName>
        <fullName evidence="1">DUF1217 domain-containing protein</fullName>
    </submittedName>
</protein>
<dbReference type="InterPro" id="IPR010626">
    <property type="entry name" value="DUF1217"/>
</dbReference>
<dbReference type="Proteomes" id="UP001255416">
    <property type="component" value="Unassembled WGS sequence"/>
</dbReference>
<proteinExistence type="predicted"/>
<gene>
    <name evidence="1" type="ORF">QO231_04365</name>
</gene>
<dbReference type="Gene3D" id="1.10.3700.10">
    <property type="entry name" value="AGR C 984p-like"/>
    <property type="match status" value="1"/>
</dbReference>
<organism evidence="1 2">
    <name type="scientific">Sedimentitalea todarodis</name>
    <dbReference type="NCBI Taxonomy" id="1631240"/>
    <lineage>
        <taxon>Bacteria</taxon>
        <taxon>Pseudomonadati</taxon>
        <taxon>Pseudomonadota</taxon>
        <taxon>Alphaproteobacteria</taxon>
        <taxon>Rhodobacterales</taxon>
        <taxon>Paracoccaceae</taxon>
        <taxon>Sedimentitalea</taxon>
    </lineage>
</organism>
<name>A0ABU3VBF1_9RHOB</name>
<comment type="caution">
    <text evidence="1">The sequence shown here is derived from an EMBL/GenBank/DDBJ whole genome shotgun (WGS) entry which is preliminary data.</text>
</comment>
<keyword evidence="2" id="KW-1185">Reference proteome</keyword>